<accession>A0ABQ2KEM4</accession>
<dbReference type="EMBL" id="BMLM01000001">
    <property type="protein sequence ID" value="GGN81234.1"/>
    <property type="molecule type" value="Genomic_DNA"/>
</dbReference>
<feature type="active site" description="Proton acceptor" evidence="2">
    <location>
        <position position="121"/>
    </location>
</feature>
<organism evidence="3 4">
    <name type="scientific">Agrococcus terreus</name>
    <dbReference type="NCBI Taxonomy" id="574649"/>
    <lineage>
        <taxon>Bacteria</taxon>
        <taxon>Bacillati</taxon>
        <taxon>Actinomycetota</taxon>
        <taxon>Actinomycetes</taxon>
        <taxon>Micrococcales</taxon>
        <taxon>Microbacteriaceae</taxon>
        <taxon>Agrococcus</taxon>
    </lineage>
</organism>
<dbReference type="HAMAP" id="MF_01940">
    <property type="entry name" value="RNA_CPDase"/>
    <property type="match status" value="1"/>
</dbReference>
<dbReference type="EC" id="3.1.4.58" evidence="2"/>
<comment type="function">
    <text evidence="2">Hydrolyzes RNA 2',3'-cyclic phosphodiester to an RNA 2'-phosphomonoester.</text>
</comment>
<name>A0ABQ2KEM4_9MICO</name>
<comment type="caution">
    <text evidence="3">The sequence shown here is derived from an EMBL/GenBank/DDBJ whole genome shotgun (WGS) entry which is preliminary data.</text>
</comment>
<reference evidence="4" key="1">
    <citation type="journal article" date="2019" name="Int. J. Syst. Evol. Microbiol.">
        <title>The Global Catalogue of Microorganisms (GCM) 10K type strain sequencing project: providing services to taxonomists for standard genome sequencing and annotation.</title>
        <authorList>
            <consortium name="The Broad Institute Genomics Platform"/>
            <consortium name="The Broad Institute Genome Sequencing Center for Infectious Disease"/>
            <person name="Wu L."/>
            <person name="Ma J."/>
        </authorList>
    </citation>
    <scope>NUCLEOTIDE SEQUENCE [LARGE SCALE GENOMIC DNA]</scope>
    <source>
        <strain evidence="4">CGMCC 1.6960</strain>
    </source>
</reference>
<comment type="similarity">
    <text evidence="2">Belongs to the 2H phosphoesterase superfamily. ThpR family.</text>
</comment>
<evidence type="ECO:0000313" key="4">
    <source>
        <dbReference type="Proteomes" id="UP000626982"/>
    </source>
</evidence>
<evidence type="ECO:0000256" key="2">
    <source>
        <dbReference type="HAMAP-Rule" id="MF_01940"/>
    </source>
</evidence>
<dbReference type="PANTHER" id="PTHR35561:SF1">
    <property type="entry name" value="RNA 2',3'-CYCLIC PHOSPHODIESTERASE"/>
    <property type="match status" value="1"/>
</dbReference>
<feature type="short sequence motif" description="HXTX 2" evidence="2">
    <location>
        <begin position="121"/>
        <end position="124"/>
    </location>
</feature>
<dbReference type="SUPFAM" id="SSF55144">
    <property type="entry name" value="LigT-like"/>
    <property type="match status" value="1"/>
</dbReference>
<dbReference type="InterPro" id="IPR004175">
    <property type="entry name" value="RNA_CPDase"/>
</dbReference>
<feature type="active site" description="Proton donor" evidence="2">
    <location>
        <position position="34"/>
    </location>
</feature>
<keyword evidence="1 2" id="KW-0378">Hydrolase</keyword>
<keyword evidence="4" id="KW-1185">Reference proteome</keyword>
<dbReference type="NCBIfam" id="TIGR02258">
    <property type="entry name" value="2_5_ligase"/>
    <property type="match status" value="1"/>
</dbReference>
<gene>
    <name evidence="3" type="ORF">GCM10010968_09880</name>
</gene>
<dbReference type="Pfam" id="PF13563">
    <property type="entry name" value="2_5_RNA_ligase2"/>
    <property type="match status" value="1"/>
</dbReference>
<sequence>MFAAVVPPEDVRESLAAFLEPREGLRWTRAERMHLTLAFLPSVPERAVEPLVERLAAAVVDLAPFGCRLGGSGAFPHPDRPSVLWLGVDRGRADLERLARRVRGAANDAGAAPDGRRFEPHLTLARPPRDRSALRWLRVLDGWASREWTVHEVVLVDSQLLGRGRAPLHEEVARLPLADC</sequence>
<evidence type="ECO:0000256" key="1">
    <source>
        <dbReference type="ARBA" id="ARBA00022801"/>
    </source>
</evidence>
<proteinExistence type="inferred from homology"/>
<comment type="catalytic activity">
    <reaction evidence="2">
        <text>a 3'-end 2',3'-cyclophospho-ribonucleotide-RNA + H2O = a 3'-end 2'-phospho-ribonucleotide-RNA + H(+)</text>
        <dbReference type="Rhea" id="RHEA:11828"/>
        <dbReference type="Rhea" id="RHEA-COMP:10464"/>
        <dbReference type="Rhea" id="RHEA-COMP:17353"/>
        <dbReference type="ChEBI" id="CHEBI:15377"/>
        <dbReference type="ChEBI" id="CHEBI:15378"/>
        <dbReference type="ChEBI" id="CHEBI:83064"/>
        <dbReference type="ChEBI" id="CHEBI:173113"/>
        <dbReference type="EC" id="3.1.4.58"/>
    </reaction>
</comment>
<dbReference type="InterPro" id="IPR009097">
    <property type="entry name" value="Cyclic_Pdiesterase"/>
</dbReference>
<dbReference type="PANTHER" id="PTHR35561">
    <property type="entry name" value="RNA 2',3'-CYCLIC PHOSPHODIESTERASE"/>
    <property type="match status" value="1"/>
</dbReference>
<dbReference type="Gene3D" id="3.90.1140.10">
    <property type="entry name" value="Cyclic phosphodiesterase"/>
    <property type="match status" value="1"/>
</dbReference>
<dbReference type="Proteomes" id="UP000626982">
    <property type="component" value="Unassembled WGS sequence"/>
</dbReference>
<protein>
    <recommendedName>
        <fullName evidence="2">RNA 2',3'-cyclic phosphodiesterase</fullName>
        <shortName evidence="2">RNA 2',3'-CPDase</shortName>
        <ecNumber evidence="2">3.1.4.58</ecNumber>
    </recommendedName>
</protein>
<feature type="short sequence motif" description="HXTX 1" evidence="2">
    <location>
        <begin position="34"/>
        <end position="37"/>
    </location>
</feature>
<evidence type="ECO:0000313" key="3">
    <source>
        <dbReference type="EMBL" id="GGN81234.1"/>
    </source>
</evidence>